<sequence length="89" mass="9866">MGKINSPKNIDNNSEYNINEPSFDGLNAGIAIQSLMLWYSDKNHNRNGMNNDNFNLALALKIHSYINYGMIFHGALNDLAKIVGIIVVG</sequence>
<protein>
    <recommendedName>
        <fullName evidence="1">TcdA/TcdB toxin pore forming domain-containing protein</fullName>
    </recommendedName>
</protein>
<proteinExistence type="predicted"/>
<evidence type="ECO:0000259" key="1">
    <source>
        <dbReference type="Pfam" id="PF12920"/>
    </source>
</evidence>
<accession>A0A939NAR7</accession>
<organism evidence="2 3">
    <name type="scientific">Providencia rettgeri</name>
    <dbReference type="NCBI Taxonomy" id="587"/>
    <lineage>
        <taxon>Bacteria</taxon>
        <taxon>Pseudomonadati</taxon>
        <taxon>Pseudomonadota</taxon>
        <taxon>Gammaproteobacteria</taxon>
        <taxon>Enterobacterales</taxon>
        <taxon>Morganellaceae</taxon>
        <taxon>Providencia</taxon>
    </lineage>
</organism>
<dbReference type="EMBL" id="JAGETQ010000010">
    <property type="protein sequence ID" value="MBO1915878.1"/>
    <property type="molecule type" value="Genomic_DNA"/>
</dbReference>
<evidence type="ECO:0000313" key="2">
    <source>
        <dbReference type="EMBL" id="MBO1915878.1"/>
    </source>
</evidence>
<evidence type="ECO:0000313" key="3">
    <source>
        <dbReference type="Proteomes" id="UP000664477"/>
    </source>
</evidence>
<feature type="domain" description="TcdA/TcdB toxin pore forming" evidence="1">
    <location>
        <begin position="22"/>
        <end position="86"/>
    </location>
</feature>
<gene>
    <name evidence="2" type="ORF">J4727_03545</name>
</gene>
<dbReference type="Pfam" id="PF12920">
    <property type="entry name" value="TcdA_TcdB_pore"/>
    <property type="match status" value="1"/>
</dbReference>
<reference evidence="2" key="1">
    <citation type="submission" date="2021-03" db="EMBL/GenBank/DDBJ databases">
        <title>Molecular epidemiology and mechanisms of colistin and carbapenem resistance in Enterobacteriaceae from clinical isolates, the environment and porcine samples in Pretoria, South Africa.</title>
        <authorList>
            <person name="Bogoshi D."/>
            <person name="Mbelle N.M."/>
            <person name="Naidoo V."/>
            <person name="Osei Sekyere J."/>
        </authorList>
    </citation>
    <scope>NUCLEOTIDE SEQUENCE</scope>
    <source>
        <strain evidence="2">C052</strain>
    </source>
</reference>
<dbReference type="AlphaFoldDB" id="A0A939NAR7"/>
<dbReference type="InterPro" id="IPR024769">
    <property type="entry name" value="TcdA/TcdB_pore_forming"/>
</dbReference>
<name>A0A939NAR7_PRORE</name>
<comment type="caution">
    <text evidence="2">The sequence shown here is derived from an EMBL/GenBank/DDBJ whole genome shotgun (WGS) entry which is preliminary data.</text>
</comment>
<dbReference type="Proteomes" id="UP000664477">
    <property type="component" value="Unassembled WGS sequence"/>
</dbReference>